<evidence type="ECO:0000256" key="9">
    <source>
        <dbReference type="ARBA" id="ARBA00023163"/>
    </source>
</evidence>
<dbReference type="GO" id="GO:0046914">
    <property type="term" value="F:transition metal ion binding"/>
    <property type="evidence" value="ECO:0007669"/>
    <property type="project" value="InterPro"/>
</dbReference>
<keyword evidence="9" id="KW-0804">Transcription</keyword>
<dbReference type="AlphaFoldDB" id="A0A2N7S1C4"/>
<evidence type="ECO:0000256" key="8">
    <source>
        <dbReference type="ARBA" id="ARBA00023159"/>
    </source>
</evidence>
<gene>
    <name evidence="13" type="ORF">CIK84_15105</name>
</gene>
<keyword evidence="5" id="KW-0678">Repressor</keyword>
<dbReference type="InterPro" id="IPR022689">
    <property type="entry name" value="Iron_dep_repressor"/>
</dbReference>
<dbReference type="RefSeq" id="WP_102598915.1">
    <property type="nucleotide sequence ID" value="NZ_JABUYH010000060.1"/>
</dbReference>
<dbReference type="Gene3D" id="2.30.30.90">
    <property type="match status" value="1"/>
</dbReference>
<keyword evidence="10" id="KW-0464">Manganese</keyword>
<evidence type="ECO:0000256" key="3">
    <source>
        <dbReference type="ARBA" id="ARBA00011738"/>
    </source>
</evidence>
<keyword evidence="6" id="KW-0805">Transcription regulation</keyword>
<dbReference type="InterPro" id="IPR007167">
    <property type="entry name" value="Fe-transptr_FeoA-like"/>
</dbReference>
<dbReference type="InterPro" id="IPR036388">
    <property type="entry name" value="WH-like_DNA-bd_sf"/>
</dbReference>
<organism evidence="13 14">
    <name type="scientific">Glutamicibacter arilaitensis</name>
    <dbReference type="NCBI Taxonomy" id="256701"/>
    <lineage>
        <taxon>Bacteria</taxon>
        <taxon>Bacillati</taxon>
        <taxon>Actinomycetota</taxon>
        <taxon>Actinomycetes</taxon>
        <taxon>Micrococcales</taxon>
        <taxon>Micrococcaceae</taxon>
        <taxon>Glutamicibacter</taxon>
    </lineage>
</organism>
<dbReference type="GO" id="GO:0005737">
    <property type="term" value="C:cytoplasm"/>
    <property type="evidence" value="ECO:0007669"/>
    <property type="project" value="UniProtKB-SubCell"/>
</dbReference>
<comment type="caution">
    <text evidence="13">The sequence shown here is derived from an EMBL/GenBank/DDBJ whole genome shotgun (WGS) entry which is preliminary data.</text>
</comment>
<dbReference type="InterPro" id="IPR001367">
    <property type="entry name" value="Fe_dep_repressor"/>
</dbReference>
<accession>A0A2N7S1C4</accession>
<keyword evidence="8" id="KW-0010">Activator</keyword>
<dbReference type="GO" id="GO:0045892">
    <property type="term" value="P:negative regulation of DNA-templated transcription"/>
    <property type="evidence" value="ECO:0007669"/>
    <property type="project" value="TreeGrafter"/>
</dbReference>
<dbReference type="SUPFAM" id="SSF47979">
    <property type="entry name" value="Iron-dependent repressor protein, dimerization domain"/>
    <property type="match status" value="1"/>
</dbReference>
<dbReference type="PANTHER" id="PTHR33238:SF11">
    <property type="entry name" value="TRANSCRIPTIONAL REGULATOR MNTR"/>
    <property type="match status" value="1"/>
</dbReference>
<dbReference type="InterPro" id="IPR036421">
    <property type="entry name" value="Fe_dep_repressor_sf"/>
</dbReference>
<evidence type="ECO:0000256" key="11">
    <source>
        <dbReference type="ARBA" id="ARBA00032593"/>
    </source>
</evidence>
<comment type="similarity">
    <text evidence="2">Belongs to the DtxR/MntR family.</text>
</comment>
<dbReference type="InterPro" id="IPR036390">
    <property type="entry name" value="WH_DNA-bd_sf"/>
</dbReference>
<name>A0A2N7S1C4_9MICC</name>
<dbReference type="Pfam" id="PF01325">
    <property type="entry name" value="Fe_dep_repress"/>
    <property type="match status" value="1"/>
</dbReference>
<keyword evidence="4" id="KW-0963">Cytoplasm</keyword>
<dbReference type="Proteomes" id="UP000235739">
    <property type="component" value="Unassembled WGS sequence"/>
</dbReference>
<feature type="domain" description="HTH dtxR-type" evidence="12">
    <location>
        <begin position="6"/>
        <end position="68"/>
    </location>
</feature>
<dbReference type="PANTHER" id="PTHR33238">
    <property type="entry name" value="IRON (METAL) DEPENDENT REPRESSOR, DTXR FAMILY"/>
    <property type="match status" value="1"/>
</dbReference>
<evidence type="ECO:0000256" key="6">
    <source>
        <dbReference type="ARBA" id="ARBA00023015"/>
    </source>
</evidence>
<dbReference type="PROSITE" id="PS50944">
    <property type="entry name" value="HTH_DTXR"/>
    <property type="match status" value="1"/>
</dbReference>
<evidence type="ECO:0000259" key="12">
    <source>
        <dbReference type="PROSITE" id="PS50944"/>
    </source>
</evidence>
<protein>
    <recommendedName>
        <fullName evidence="11">Manganese transport regulator</fullName>
    </recommendedName>
</protein>
<comment type="subunit">
    <text evidence="3">Homodimer.</text>
</comment>
<evidence type="ECO:0000313" key="14">
    <source>
        <dbReference type="Proteomes" id="UP000235739"/>
    </source>
</evidence>
<evidence type="ECO:0000313" key="13">
    <source>
        <dbReference type="EMBL" id="PMQ19946.1"/>
    </source>
</evidence>
<dbReference type="GO" id="GO:0046983">
    <property type="term" value="F:protein dimerization activity"/>
    <property type="evidence" value="ECO:0007669"/>
    <property type="project" value="InterPro"/>
</dbReference>
<comment type="subcellular location">
    <subcellularLocation>
        <location evidence="1">Cytoplasm</location>
    </subcellularLocation>
</comment>
<dbReference type="GO" id="GO:0003677">
    <property type="term" value="F:DNA binding"/>
    <property type="evidence" value="ECO:0007669"/>
    <property type="project" value="UniProtKB-KW"/>
</dbReference>
<keyword evidence="7" id="KW-0238">DNA-binding</keyword>
<sequence>MSISELTPSAQKYLKVVWSLSEWTSSPVTPSLIADRVGLRLSSVSEGIRKLSTQGFLEHAPYGSVELTESGRRYAVQMVRRHRLLETFLVEVLGYSWDQVHDEAENLEHAVSDFMVERIDELLEFPSRDPHGDPIPSASGAVDSPAAVPLSDVGAGQDVSIERISDEDPQMLKFFEDHGFCIGKNLSISQGAPFSGVLEARISGAKESVLLGPAAVKALYVSIDSQDAIGS</sequence>
<dbReference type="InterPro" id="IPR022687">
    <property type="entry name" value="HTH_DTXR"/>
</dbReference>
<dbReference type="SMART" id="SM00529">
    <property type="entry name" value="HTH_DTXR"/>
    <property type="match status" value="1"/>
</dbReference>
<evidence type="ECO:0000256" key="1">
    <source>
        <dbReference type="ARBA" id="ARBA00004496"/>
    </source>
</evidence>
<dbReference type="EMBL" id="PNQX01000002">
    <property type="protein sequence ID" value="PMQ19946.1"/>
    <property type="molecule type" value="Genomic_DNA"/>
</dbReference>
<evidence type="ECO:0000256" key="7">
    <source>
        <dbReference type="ARBA" id="ARBA00023125"/>
    </source>
</evidence>
<dbReference type="InterPro" id="IPR050536">
    <property type="entry name" value="DtxR_MntR_Metal-Reg"/>
</dbReference>
<dbReference type="Gene3D" id="1.10.10.10">
    <property type="entry name" value="Winged helix-like DNA-binding domain superfamily/Winged helix DNA-binding domain"/>
    <property type="match status" value="1"/>
</dbReference>
<dbReference type="Pfam" id="PF04023">
    <property type="entry name" value="FeoA"/>
    <property type="match status" value="1"/>
</dbReference>
<dbReference type="FunFam" id="1.10.60.10:FF:000004">
    <property type="entry name" value="DtxR family transcriptional regulator"/>
    <property type="match status" value="1"/>
</dbReference>
<dbReference type="Gene3D" id="1.10.60.10">
    <property type="entry name" value="Iron dependent repressor, metal binding and dimerisation domain"/>
    <property type="match status" value="1"/>
</dbReference>
<evidence type="ECO:0000256" key="10">
    <source>
        <dbReference type="ARBA" id="ARBA00023211"/>
    </source>
</evidence>
<dbReference type="Pfam" id="PF02742">
    <property type="entry name" value="Fe_dep_repr_C"/>
    <property type="match status" value="1"/>
</dbReference>
<proteinExistence type="inferred from homology"/>
<dbReference type="SUPFAM" id="SSF46785">
    <property type="entry name" value="Winged helix' DNA-binding domain"/>
    <property type="match status" value="1"/>
</dbReference>
<dbReference type="InterPro" id="IPR038157">
    <property type="entry name" value="FeoA_core_dom"/>
</dbReference>
<dbReference type="GO" id="GO:0003700">
    <property type="term" value="F:DNA-binding transcription factor activity"/>
    <property type="evidence" value="ECO:0007669"/>
    <property type="project" value="InterPro"/>
</dbReference>
<evidence type="ECO:0000256" key="5">
    <source>
        <dbReference type="ARBA" id="ARBA00022491"/>
    </source>
</evidence>
<reference evidence="13 14" key="1">
    <citation type="journal article" date="2017" name="Elife">
        <title>Extensive horizontal gene transfer in cheese-associated bacteria.</title>
        <authorList>
            <person name="Bonham K.S."/>
            <person name="Wolfe B.E."/>
            <person name="Dutton R.J."/>
        </authorList>
    </citation>
    <scope>NUCLEOTIDE SEQUENCE [LARGE SCALE GENOMIC DNA]</scope>
    <source>
        <strain evidence="13 14">JB182</strain>
    </source>
</reference>
<evidence type="ECO:0000256" key="4">
    <source>
        <dbReference type="ARBA" id="ARBA00022490"/>
    </source>
</evidence>
<dbReference type="SMART" id="SM00899">
    <property type="entry name" value="FeoA"/>
    <property type="match status" value="1"/>
</dbReference>
<evidence type="ECO:0000256" key="2">
    <source>
        <dbReference type="ARBA" id="ARBA00007871"/>
    </source>
</evidence>